<protein>
    <recommendedName>
        <fullName evidence="4">BIG2 domain-containing protein</fullName>
    </recommendedName>
</protein>
<proteinExistence type="predicted"/>
<evidence type="ECO:0000256" key="3">
    <source>
        <dbReference type="ARBA" id="ARBA00022737"/>
    </source>
</evidence>
<dbReference type="SMART" id="SM00635">
    <property type="entry name" value="BID_2"/>
    <property type="match status" value="1"/>
</dbReference>
<accession>A0A537IRF2</accession>
<dbReference type="EMBL" id="VBAP01000061">
    <property type="protein sequence ID" value="TMI73918.1"/>
    <property type="molecule type" value="Genomic_DNA"/>
</dbReference>
<dbReference type="InterPro" id="IPR000408">
    <property type="entry name" value="Reg_chr_condens"/>
</dbReference>
<dbReference type="InterPro" id="IPR009091">
    <property type="entry name" value="RCC1/BLIP-II"/>
</dbReference>
<evidence type="ECO:0000256" key="2">
    <source>
        <dbReference type="ARBA" id="ARBA00022729"/>
    </source>
</evidence>
<dbReference type="InterPro" id="IPR051553">
    <property type="entry name" value="Ran_GTPase-activating"/>
</dbReference>
<dbReference type="Pfam" id="PF13540">
    <property type="entry name" value="RCC1_2"/>
    <property type="match status" value="1"/>
</dbReference>
<dbReference type="Pfam" id="PF25390">
    <property type="entry name" value="WD40_RLD"/>
    <property type="match status" value="1"/>
</dbReference>
<dbReference type="PANTHER" id="PTHR45982">
    <property type="entry name" value="REGULATOR OF CHROMOSOME CONDENSATION"/>
    <property type="match status" value="1"/>
</dbReference>
<feature type="domain" description="BIG2" evidence="4">
    <location>
        <begin position="254"/>
        <end position="335"/>
    </location>
</feature>
<comment type="caution">
    <text evidence="5">The sequence shown here is derived from an EMBL/GenBank/DDBJ whole genome shotgun (WGS) entry which is preliminary data.</text>
</comment>
<keyword evidence="1" id="KW-0344">Guanine-nucleotide releasing factor</keyword>
<dbReference type="Pfam" id="PF13205">
    <property type="entry name" value="Big_5"/>
    <property type="match status" value="1"/>
</dbReference>
<dbReference type="GO" id="GO:0005737">
    <property type="term" value="C:cytoplasm"/>
    <property type="evidence" value="ECO:0007669"/>
    <property type="project" value="TreeGrafter"/>
</dbReference>
<dbReference type="AlphaFoldDB" id="A0A537IRF2"/>
<reference evidence="5 6" key="1">
    <citation type="journal article" date="2019" name="Nat. Microbiol.">
        <title>Mediterranean grassland soil C-N compound turnover is dependent on rainfall and depth, and is mediated by genomically divergent microorganisms.</title>
        <authorList>
            <person name="Diamond S."/>
            <person name="Andeer P.F."/>
            <person name="Li Z."/>
            <person name="Crits-Christoph A."/>
            <person name="Burstein D."/>
            <person name="Anantharaman K."/>
            <person name="Lane K.R."/>
            <person name="Thomas B.C."/>
            <person name="Pan C."/>
            <person name="Northen T.R."/>
            <person name="Banfield J.F."/>
        </authorList>
    </citation>
    <scope>NUCLEOTIDE SEQUENCE [LARGE SCALE GENOMIC DNA]</scope>
    <source>
        <strain evidence="5">NP_8</strain>
    </source>
</reference>
<keyword evidence="3" id="KW-0677">Repeat</keyword>
<dbReference type="Proteomes" id="UP000318834">
    <property type="component" value="Unassembled WGS sequence"/>
</dbReference>
<evidence type="ECO:0000313" key="5">
    <source>
        <dbReference type="EMBL" id="TMI73918.1"/>
    </source>
</evidence>
<dbReference type="InterPro" id="IPR058923">
    <property type="entry name" value="RCC1-like_dom"/>
</dbReference>
<dbReference type="GO" id="GO:0005085">
    <property type="term" value="F:guanyl-nucleotide exchange factor activity"/>
    <property type="evidence" value="ECO:0007669"/>
    <property type="project" value="TreeGrafter"/>
</dbReference>
<dbReference type="SUPFAM" id="SSF49373">
    <property type="entry name" value="Invasin/intimin cell-adhesion fragments"/>
    <property type="match status" value="1"/>
</dbReference>
<sequence>MGDRAVMVPRAALMSVLGLVVACSGDRSPAGVGNPPPPPPQGLAVSNPVPVLSPSLQRAGTLALAGSGGDDLVYVSLSPGTVANGAKAKVGNLASSASLTTLVFDGGFDPVAVRAQVGDSLEVIVTDAAGAPVFQARYAVAARRPPVMVRSDPSRGRTDVSLNASIVVVFSEPIASTALTATSIRLLSGSSVVPGSLRFADGSNLVAVFTPSALLAPATDYRLEVTQEVRDLDGDALEEPVTVDFTTGTAEPSPVASVTVEPAAVTLLVGQFVQLAVTVRDVGGNLDLSTTVIWASSNPGVALVSATTGVVTGLAPGSATITATSGGQSGAAAIEVQALPTLTAVSAGGPFTCGLSVGGAAYCWGYNADGNLGTGTTTYRIPMPVSVVGGITFAHLSAGDTHTCALTPSGTAYCWGSNGVGQLGSPIQPCSEGGLCSATPQPVAGGLTFTSISAGANHTCGVTSNSVLYCWGYNAYGQLGDGTTQDRAVPVAVVGGVEFSFVSAGFTHSCGLTPTFRAYCWGSNREGEIGDGTTIDRPTAVPVAGGLAFVALAAGLEQTCGLTPSGVAYCWGSNGYGALGAPARDTCGLEGRDPCNRVPVAVVGGLIFSTVSTRFGHVCGVTTSGLAYCWGLGRDGQLGTGTTGSSLVPIPVSGGLTFTSISAGSGHTCGRATGGAVYCWGDNSNGQLGDGTLFGSWVPLKVVGQQ</sequence>
<dbReference type="PRINTS" id="PR00633">
    <property type="entry name" value="RCCNDNSATION"/>
</dbReference>
<dbReference type="InterPro" id="IPR032812">
    <property type="entry name" value="SbsA_Ig"/>
</dbReference>
<dbReference type="Gene3D" id="2.60.40.3710">
    <property type="match status" value="1"/>
</dbReference>
<dbReference type="InterPro" id="IPR003343">
    <property type="entry name" value="Big_2"/>
</dbReference>
<name>A0A537IRF2_9BACT</name>
<dbReference type="Pfam" id="PF02368">
    <property type="entry name" value="Big_2"/>
    <property type="match status" value="1"/>
</dbReference>
<dbReference type="PROSITE" id="PS51257">
    <property type="entry name" value="PROKAR_LIPOPROTEIN"/>
    <property type="match status" value="1"/>
</dbReference>
<gene>
    <name evidence="5" type="ORF">E6H05_08660</name>
</gene>
<dbReference type="SUPFAM" id="SSF50985">
    <property type="entry name" value="RCC1/BLIP-II"/>
    <property type="match status" value="2"/>
</dbReference>
<evidence type="ECO:0000313" key="6">
    <source>
        <dbReference type="Proteomes" id="UP000318834"/>
    </source>
</evidence>
<dbReference type="PROSITE" id="PS50012">
    <property type="entry name" value="RCC1_3"/>
    <property type="match status" value="6"/>
</dbReference>
<evidence type="ECO:0000256" key="1">
    <source>
        <dbReference type="ARBA" id="ARBA00022658"/>
    </source>
</evidence>
<dbReference type="Gene3D" id="2.130.10.30">
    <property type="entry name" value="Regulator of chromosome condensation 1/beta-lactamase-inhibitor protein II"/>
    <property type="match status" value="2"/>
</dbReference>
<dbReference type="PANTHER" id="PTHR45982:SF1">
    <property type="entry name" value="REGULATOR OF CHROMOSOME CONDENSATION"/>
    <property type="match status" value="1"/>
</dbReference>
<keyword evidence="2" id="KW-0732">Signal</keyword>
<organism evidence="5 6">
    <name type="scientific">Candidatus Segetimicrobium genomatis</name>
    <dbReference type="NCBI Taxonomy" id="2569760"/>
    <lineage>
        <taxon>Bacteria</taxon>
        <taxon>Bacillati</taxon>
        <taxon>Candidatus Sysuimicrobiota</taxon>
        <taxon>Candidatus Sysuimicrobiia</taxon>
        <taxon>Candidatus Sysuimicrobiales</taxon>
        <taxon>Candidatus Segetimicrobiaceae</taxon>
        <taxon>Candidatus Segetimicrobium</taxon>
    </lineage>
</organism>
<evidence type="ECO:0000259" key="4">
    <source>
        <dbReference type="SMART" id="SM00635"/>
    </source>
</evidence>
<dbReference type="InterPro" id="IPR008964">
    <property type="entry name" value="Invasin/intimin_cell_adhesion"/>
</dbReference>